<dbReference type="EMBL" id="JAMQPL010000003">
    <property type="protein sequence ID" value="MCW7530546.1"/>
    <property type="molecule type" value="Genomic_DNA"/>
</dbReference>
<evidence type="ECO:0000259" key="1">
    <source>
        <dbReference type="Pfam" id="PF14130"/>
    </source>
</evidence>
<sequence>MKKNIKNDLVKKEVREKAGAMSSNRFDFQKDWVICKLIELNQKDIEFAIIMEHHEDVVAINPFTDPQEIHFFQIKTSKKNWTLNSLIKKDKEFSILGKIANTNKHFPYGNSFYFCSNKPFAFGLKDPNLKSDDFECIPTYLLDDKTIKKLKEKLPNEGLSNETVESFISKFSLIRLKMEINTHAEVAKAMLIDHIDKKHGEVYYRPGVLYNTIFDEVKRKTNYENSISNFDDLITNKGITSDQFTAMIQMAISDSTPKIIEIRNFLQNKLNSENAPLSLVATLLSNLQTIYMDRKNQPQTIQRIHNEYFDKVETLTIEEIDLGLWVNIKSISANSLISNIKSKEYIFTLIGLLIYEKIERTSTH</sequence>
<protein>
    <submittedName>
        <fullName evidence="3">DUF4297 domain-containing protein</fullName>
    </submittedName>
</protein>
<dbReference type="AlphaFoldDB" id="A0AAW5VLM9"/>
<dbReference type="RefSeq" id="WP_265351914.1">
    <property type="nucleotide sequence ID" value="NZ_JAMQPL010000003.1"/>
</dbReference>
<organism evidence="3 4">
    <name type="scientific">Leptospira soteropolitanensis</name>
    <dbReference type="NCBI Taxonomy" id="2950025"/>
    <lineage>
        <taxon>Bacteria</taxon>
        <taxon>Pseudomonadati</taxon>
        <taxon>Spirochaetota</taxon>
        <taxon>Spirochaetia</taxon>
        <taxon>Leptospirales</taxon>
        <taxon>Leptospiraceae</taxon>
        <taxon>Leptospira</taxon>
    </lineage>
</organism>
<dbReference type="Proteomes" id="UP001208540">
    <property type="component" value="Unassembled WGS sequence"/>
</dbReference>
<reference evidence="3 5" key="1">
    <citation type="submission" date="2022-06" db="EMBL/GenBank/DDBJ databases">
        <title>Leptospira isolates from biofilms formed at urban environments.</title>
        <authorList>
            <person name="Ribeiro P.S."/>
            <person name="Sousa T."/>
            <person name="Carvalho N."/>
            <person name="Aburjaile F."/>
            <person name="Neves F."/>
            <person name="Oliveira D."/>
            <person name="Blanco L."/>
            <person name="Lima J."/>
            <person name="Costa F."/>
            <person name="Brenig B."/>
            <person name="Soares S."/>
            <person name="Ramos R."/>
            <person name="Goes-Neto A."/>
            <person name="Matiuzzi M."/>
            <person name="Azevedo V."/>
            <person name="Ristow P."/>
        </authorList>
    </citation>
    <scope>NUCLEOTIDE SEQUENCE</scope>
    <source>
        <strain evidence="2 5">VSF19</strain>
        <strain evidence="3">VSF20</strain>
    </source>
</reference>
<evidence type="ECO:0000313" key="4">
    <source>
        <dbReference type="Proteomes" id="UP001208540"/>
    </source>
</evidence>
<dbReference type="Proteomes" id="UP001208912">
    <property type="component" value="Unassembled WGS sequence"/>
</dbReference>
<evidence type="ECO:0000313" key="3">
    <source>
        <dbReference type="EMBL" id="MCW7530546.1"/>
    </source>
</evidence>
<dbReference type="EMBL" id="JAMQPM010000003">
    <property type="protein sequence ID" value="MCW7526610.1"/>
    <property type="molecule type" value="Genomic_DNA"/>
</dbReference>
<keyword evidence="5" id="KW-1185">Reference proteome</keyword>
<evidence type="ECO:0000313" key="2">
    <source>
        <dbReference type="EMBL" id="MCW7526610.1"/>
    </source>
</evidence>
<feature type="domain" description="CD-NTase associated protein 4-like DNA endonuclease" evidence="1">
    <location>
        <begin position="17"/>
        <end position="220"/>
    </location>
</feature>
<evidence type="ECO:0000313" key="5">
    <source>
        <dbReference type="Proteomes" id="UP001208912"/>
    </source>
</evidence>
<gene>
    <name evidence="2" type="ORF">ND861_09660</name>
    <name evidence="3" type="ORF">ND862_10005</name>
</gene>
<dbReference type="InterPro" id="IPR025382">
    <property type="entry name" value="Cap4-like_endonuclease_dom"/>
</dbReference>
<proteinExistence type="predicted"/>
<comment type="caution">
    <text evidence="3">The sequence shown here is derived from an EMBL/GenBank/DDBJ whole genome shotgun (WGS) entry which is preliminary data.</text>
</comment>
<name>A0AAW5VLM9_9LEPT</name>
<dbReference type="GO" id="GO:0004518">
    <property type="term" value="F:nuclease activity"/>
    <property type="evidence" value="ECO:0007669"/>
    <property type="project" value="InterPro"/>
</dbReference>
<accession>A0AAW5VLM9</accession>
<dbReference type="Pfam" id="PF14130">
    <property type="entry name" value="Cap4_nuclease"/>
    <property type="match status" value="1"/>
</dbReference>